<accession>A0A1H8TBK0</accession>
<sequence>MAHTATATKNTVTRLDIPTGRDFDEFIAAFEAAVPPFDLPRIKEIAAAGGTWDEVERAVAENAPNGFVVFGTVDGQVLMSIAGHRRKAIQYLMGNHVIAERMYRHHPDAVLYAPPRVLIYEGDDGNAVFVTDQPSTVFAGLGVAAVTAVGFELDGKFAQLLRLLGVTVPKELESA</sequence>
<proteinExistence type="predicted"/>
<feature type="domain" description="DUF302" evidence="1">
    <location>
        <begin position="86"/>
        <end position="133"/>
    </location>
</feature>
<protein>
    <recommendedName>
        <fullName evidence="1">DUF302 domain-containing protein</fullName>
    </recommendedName>
</protein>
<keyword evidence="3" id="KW-1185">Reference proteome</keyword>
<dbReference type="STRING" id="310780.SAMN05216267_105011"/>
<dbReference type="AlphaFoldDB" id="A0A1H8TBK0"/>
<gene>
    <name evidence="2" type="ORF">SAMN05216267_105011</name>
</gene>
<organism evidence="2 3">
    <name type="scientific">Actinacidiphila rubida</name>
    <dbReference type="NCBI Taxonomy" id="310780"/>
    <lineage>
        <taxon>Bacteria</taxon>
        <taxon>Bacillati</taxon>
        <taxon>Actinomycetota</taxon>
        <taxon>Actinomycetes</taxon>
        <taxon>Kitasatosporales</taxon>
        <taxon>Streptomycetaceae</taxon>
        <taxon>Actinacidiphila</taxon>
    </lineage>
</organism>
<dbReference type="InterPro" id="IPR005180">
    <property type="entry name" value="DUF302"/>
</dbReference>
<dbReference type="SUPFAM" id="SSF103247">
    <property type="entry name" value="TT1751-like"/>
    <property type="match status" value="1"/>
</dbReference>
<evidence type="ECO:0000259" key="1">
    <source>
        <dbReference type="Pfam" id="PF03625"/>
    </source>
</evidence>
<evidence type="ECO:0000313" key="3">
    <source>
        <dbReference type="Proteomes" id="UP000181951"/>
    </source>
</evidence>
<dbReference type="EMBL" id="FODD01000050">
    <property type="protein sequence ID" value="SEO87878.1"/>
    <property type="molecule type" value="Genomic_DNA"/>
</dbReference>
<dbReference type="InterPro" id="IPR035923">
    <property type="entry name" value="TT1751-like_sf"/>
</dbReference>
<reference evidence="2 3" key="1">
    <citation type="submission" date="2016-10" db="EMBL/GenBank/DDBJ databases">
        <authorList>
            <person name="de Groot N.N."/>
        </authorList>
    </citation>
    <scope>NUCLEOTIDE SEQUENCE [LARGE SCALE GENOMIC DNA]</scope>
    <source>
        <strain evidence="2 3">CGMCC 4.2026</strain>
    </source>
</reference>
<name>A0A1H8TBK0_9ACTN</name>
<dbReference type="Gene3D" id="3.30.310.70">
    <property type="entry name" value="TT1751-like domain"/>
    <property type="match status" value="1"/>
</dbReference>
<dbReference type="Pfam" id="PF03625">
    <property type="entry name" value="DUF302"/>
    <property type="match status" value="1"/>
</dbReference>
<dbReference type="OrthoDB" id="3358967at2"/>
<dbReference type="Proteomes" id="UP000181951">
    <property type="component" value="Unassembled WGS sequence"/>
</dbReference>
<evidence type="ECO:0000313" key="2">
    <source>
        <dbReference type="EMBL" id="SEO87878.1"/>
    </source>
</evidence>
<dbReference type="RefSeq" id="WP_069465816.1">
    <property type="nucleotide sequence ID" value="NZ_FODD01000050.1"/>
</dbReference>